<feature type="region of interest" description="Disordered" evidence="1">
    <location>
        <begin position="64"/>
        <end position="100"/>
    </location>
</feature>
<dbReference type="Proteomes" id="UP000629468">
    <property type="component" value="Unassembled WGS sequence"/>
</dbReference>
<evidence type="ECO:0000313" key="3">
    <source>
        <dbReference type="Proteomes" id="UP000629468"/>
    </source>
</evidence>
<comment type="caution">
    <text evidence="2">The sequence shown here is derived from an EMBL/GenBank/DDBJ whole genome shotgun (WGS) entry which is preliminary data.</text>
</comment>
<proteinExistence type="predicted"/>
<evidence type="ECO:0000256" key="1">
    <source>
        <dbReference type="SAM" id="MobiDB-lite"/>
    </source>
</evidence>
<organism evidence="2 3">
    <name type="scientific">Agaricus bisporus var. burnettii</name>
    <dbReference type="NCBI Taxonomy" id="192524"/>
    <lineage>
        <taxon>Eukaryota</taxon>
        <taxon>Fungi</taxon>
        <taxon>Dikarya</taxon>
        <taxon>Basidiomycota</taxon>
        <taxon>Agaricomycotina</taxon>
        <taxon>Agaricomycetes</taxon>
        <taxon>Agaricomycetidae</taxon>
        <taxon>Agaricales</taxon>
        <taxon>Agaricineae</taxon>
        <taxon>Agaricaceae</taxon>
        <taxon>Agaricus</taxon>
    </lineage>
</organism>
<gene>
    <name evidence="2" type="ORF">Agabi119p4_670</name>
</gene>
<dbReference type="EMBL" id="JABXXO010000001">
    <property type="protein sequence ID" value="KAF7784505.1"/>
    <property type="molecule type" value="Genomic_DNA"/>
</dbReference>
<protein>
    <submittedName>
        <fullName evidence="2">Uncharacterized protein</fullName>
    </submittedName>
</protein>
<accession>A0A8H7FBC9</accession>
<sequence>MPGNSKRTCKPYYPASMDSVNAMGSAGPPRVHEAQYFRANLRMSHPPMSFLDDFILLSGLEEFEEHENEQAEQSPTMPLQPKSPCEENQRPRGVAVDGDVSDGVISPLELPPRLVNFAAADETEATLSEFDLKEVDRRLESVVRSESISRLERLLRANALDAFLARLRSLEGFFTHPPPRSF</sequence>
<dbReference type="AlphaFoldDB" id="A0A8H7FBC9"/>
<evidence type="ECO:0000313" key="2">
    <source>
        <dbReference type="EMBL" id="KAF7784505.1"/>
    </source>
</evidence>
<name>A0A8H7FBC9_AGABI</name>
<reference evidence="2 3" key="1">
    <citation type="journal article" name="Sci. Rep.">
        <title>Telomere-to-telomere assembled and centromere annotated genomes of the two main subspecies of the button mushroom Agaricus bisporus reveal especially polymorphic chromosome ends.</title>
        <authorList>
            <person name="Sonnenberg A.S.M."/>
            <person name="Sedaghat-Telgerd N."/>
            <person name="Lavrijssen B."/>
            <person name="Ohm R.A."/>
            <person name="Hendrickx P.M."/>
            <person name="Scholtmeijer K."/>
            <person name="Baars J.J.P."/>
            <person name="van Peer A."/>
        </authorList>
    </citation>
    <scope>NUCLEOTIDE SEQUENCE [LARGE SCALE GENOMIC DNA]</scope>
    <source>
        <strain evidence="2 3">H119_p4</strain>
    </source>
</reference>